<dbReference type="FunFam" id="2.30.30.40:FF:000035">
    <property type="entry name" value="SH3 domain containing protein"/>
    <property type="match status" value="1"/>
</dbReference>
<gene>
    <name evidence="5" type="ORF">CLAFUR5_03287</name>
</gene>
<feature type="compositionally biased region" description="Polar residues" evidence="3">
    <location>
        <begin position="345"/>
        <end position="358"/>
    </location>
</feature>
<evidence type="ECO:0000259" key="4">
    <source>
        <dbReference type="PROSITE" id="PS50002"/>
    </source>
</evidence>
<dbReference type="SUPFAM" id="SSF50044">
    <property type="entry name" value="SH3-domain"/>
    <property type="match status" value="1"/>
</dbReference>
<dbReference type="OMA" id="MTRPHII"/>
<proteinExistence type="predicted"/>
<dbReference type="SMART" id="SM00326">
    <property type="entry name" value="SH3"/>
    <property type="match status" value="1"/>
</dbReference>
<name>A0A9Q8L9F9_PASFU</name>
<dbReference type="GO" id="GO:0008104">
    <property type="term" value="P:intracellular protein localization"/>
    <property type="evidence" value="ECO:0007669"/>
    <property type="project" value="TreeGrafter"/>
</dbReference>
<dbReference type="PROSITE" id="PS50002">
    <property type="entry name" value="SH3"/>
    <property type="match status" value="1"/>
</dbReference>
<dbReference type="RefSeq" id="XP_047757577.1">
    <property type="nucleotide sequence ID" value="XM_047902435.1"/>
</dbReference>
<evidence type="ECO:0000313" key="5">
    <source>
        <dbReference type="EMBL" id="UJO13211.1"/>
    </source>
</evidence>
<dbReference type="Gene3D" id="2.30.30.40">
    <property type="entry name" value="SH3 Domains"/>
    <property type="match status" value="1"/>
</dbReference>
<accession>A0A9Q8L9F9</accession>
<feature type="compositionally biased region" description="Acidic residues" evidence="3">
    <location>
        <begin position="538"/>
        <end position="547"/>
    </location>
</feature>
<feature type="region of interest" description="Disordered" evidence="3">
    <location>
        <begin position="1"/>
        <end position="38"/>
    </location>
</feature>
<feature type="compositionally biased region" description="Low complexity" evidence="3">
    <location>
        <begin position="577"/>
        <end position="587"/>
    </location>
</feature>
<dbReference type="KEGG" id="ffu:CLAFUR5_03287"/>
<evidence type="ECO:0000313" key="6">
    <source>
        <dbReference type="Proteomes" id="UP000756132"/>
    </source>
</evidence>
<dbReference type="PANTHER" id="PTHR47775:SF1">
    <property type="entry name" value="BUD SITE SELECTION PROTEIN 14"/>
    <property type="match status" value="1"/>
</dbReference>
<feature type="region of interest" description="Disordered" evidence="3">
    <location>
        <begin position="72"/>
        <end position="179"/>
    </location>
</feature>
<feature type="compositionally biased region" description="Acidic residues" evidence="3">
    <location>
        <begin position="362"/>
        <end position="371"/>
    </location>
</feature>
<feature type="domain" description="SH3" evidence="4">
    <location>
        <begin position="398"/>
        <end position="459"/>
    </location>
</feature>
<feature type="compositionally biased region" description="Basic and acidic residues" evidence="3">
    <location>
        <begin position="723"/>
        <end position="738"/>
    </location>
</feature>
<keyword evidence="6" id="KW-1185">Reference proteome</keyword>
<feature type="compositionally biased region" description="Basic and acidic residues" evidence="3">
    <location>
        <begin position="689"/>
        <end position="707"/>
    </location>
</feature>
<feature type="compositionally biased region" description="Polar residues" evidence="3">
    <location>
        <begin position="838"/>
        <end position="855"/>
    </location>
</feature>
<feature type="region of interest" description="Disordered" evidence="3">
    <location>
        <begin position="531"/>
        <end position="1018"/>
    </location>
</feature>
<dbReference type="InterPro" id="IPR001452">
    <property type="entry name" value="SH3_domain"/>
</dbReference>
<dbReference type="GeneID" id="71983165"/>
<protein>
    <submittedName>
        <fullName evidence="5">Tip elongation aberrant protein Tea4</fullName>
    </submittedName>
</protein>
<dbReference type="GO" id="GO:0015630">
    <property type="term" value="C:microtubule cytoskeleton"/>
    <property type="evidence" value="ECO:0007669"/>
    <property type="project" value="TreeGrafter"/>
</dbReference>
<feature type="compositionally biased region" description="Acidic residues" evidence="3">
    <location>
        <begin position="98"/>
        <end position="112"/>
    </location>
</feature>
<dbReference type="EMBL" id="CP090164">
    <property type="protein sequence ID" value="UJO13211.1"/>
    <property type="molecule type" value="Genomic_DNA"/>
</dbReference>
<dbReference type="GO" id="GO:0051286">
    <property type="term" value="C:cell tip"/>
    <property type="evidence" value="ECO:0007669"/>
    <property type="project" value="TreeGrafter"/>
</dbReference>
<feature type="region of interest" description="Disordered" evidence="3">
    <location>
        <begin position="337"/>
        <end position="371"/>
    </location>
</feature>
<reference evidence="5" key="2">
    <citation type="journal article" date="2022" name="Microb. Genom.">
        <title>A chromosome-scale genome assembly of the tomato pathogen Cladosporium fulvum reveals a compartmentalized genome architecture and the presence of a dispensable chromosome.</title>
        <authorList>
            <person name="Zaccaron A.Z."/>
            <person name="Chen L.H."/>
            <person name="Samaras A."/>
            <person name="Stergiopoulos I."/>
        </authorList>
    </citation>
    <scope>NUCLEOTIDE SEQUENCE</scope>
    <source>
        <strain evidence="5">Race5_Kim</strain>
    </source>
</reference>
<feature type="compositionally biased region" description="Polar residues" evidence="3">
    <location>
        <begin position="670"/>
        <end position="688"/>
    </location>
</feature>
<evidence type="ECO:0000256" key="2">
    <source>
        <dbReference type="PROSITE-ProRule" id="PRU00192"/>
    </source>
</evidence>
<feature type="compositionally biased region" description="Polar residues" evidence="3">
    <location>
        <begin position="996"/>
        <end position="1007"/>
    </location>
</feature>
<feature type="compositionally biased region" description="Basic and acidic residues" evidence="3">
    <location>
        <begin position="599"/>
        <end position="610"/>
    </location>
</feature>
<keyword evidence="1 2" id="KW-0728">SH3 domain</keyword>
<feature type="compositionally biased region" description="Basic and acidic residues" evidence="3">
    <location>
        <begin position="631"/>
        <end position="646"/>
    </location>
</feature>
<feature type="compositionally biased region" description="Low complexity" evidence="3">
    <location>
        <begin position="142"/>
        <end position="158"/>
    </location>
</feature>
<sequence length="1089" mass="118795">MTRPNIMRADTLDLQDHDSPTAAEHAKHPTAKDGNAPHVAAQVHQVLEERHSEEQALADAWNISSSIADDPAAIDQAQSATGTDNVTANGTAQKGEEAGEGGEAEGEADDDMMDRISSSPSIDDGQYTPHSLRTTVPRHIWSTRSLSLSARSTPTSTRDSFNHIADDTPPSSPFWQTPQHLPLRRSNMAGVEHSPLVYQVESCSSPFDEVSQHTHFTPTQGSGLLFDPSKHHQLGRYDQEPHQGPETTFHPGDGQGESPEQESDKEQVKYANEELTTPRLNHGFEISSDPRPIESPFRRHSFFHSLPDLSRPSLEPSPSLTSIQSVDMDGLLLPVDDPLLDMPVSSPTASWESTSETNSAGSDDDADSDDAEDSFIDLDERFIDSGWGGECLRETEDIDFEFVYALHTFVATVEGQANATKGDTMVLLDDSNSYWWLVRVVKDSSIGYLPAEHIETPTERLARLNKHRNIDLSATMLSDNSEKSRNPLKKAMRRRNAKTVQFAAPTYVEASDYDYDTEDEEAQMIDPYANAQQSDATTTDEPDEIEPAEPKGEIKHPEAEGRSSTSSQRASFDREQAATAAQALAAAGVTGDDPSAPKLVDKTGEYERFGVDAGSTPTVSVEAAPLKSKRKNTDSFLKDDGVETRKITLTPGLLRDDSVSRKSSAAAESPRSTTSSMEPMVKTSSPTEQTDKKKDSKDKKKEKELKKGGMLSGLFKSKKKDKKNVETSSEKPSIELQRESPSPGPRGALSPVGKDVGGQQNAAAGSLLSSTSTEESRDTSHDSGPGNAFVAELEGSTVAHEMAAGDDDSHELQKRVDVDATPQETVSESEQPEKSKGIISNTLSPVTNAITNMVKTSDDNDKPKKAKRSKQRVELDDFDSPQDEKQDQLDQNPFSDPEDDEHDGERLSESPVEITSHAFMNGTDSVHIPMPSQVEEEEDDSPGSLTSSPSIIEHPAEPAEEETAEHVSEDSDPTPTAQSPQPVEADRKPKIPPNRGLSTDSNESTRLSPPAPVSRQTWSDESFRAWLEDGSEVRDMLVMIHDKTGVTAAPADHPLMTGLFTEQRKGVQTMMGELDGLLGSYLQRKGVRF</sequence>
<feature type="compositionally biased region" description="Polar residues" evidence="3">
    <location>
        <begin position="213"/>
        <end position="222"/>
    </location>
</feature>
<dbReference type="InterPro" id="IPR053039">
    <property type="entry name" value="Polarity_Bud-Selection_Reg"/>
</dbReference>
<dbReference type="OrthoDB" id="196165at2759"/>
<dbReference type="AlphaFoldDB" id="A0A9Q8L9F9"/>
<feature type="compositionally biased region" description="Basic and acidic residues" evidence="3">
    <location>
        <begin position="10"/>
        <end position="31"/>
    </location>
</feature>
<evidence type="ECO:0000256" key="3">
    <source>
        <dbReference type="SAM" id="MobiDB-lite"/>
    </source>
</evidence>
<organism evidence="5 6">
    <name type="scientific">Passalora fulva</name>
    <name type="common">Tomato leaf mold</name>
    <name type="synonym">Cladosporium fulvum</name>
    <dbReference type="NCBI Taxonomy" id="5499"/>
    <lineage>
        <taxon>Eukaryota</taxon>
        <taxon>Fungi</taxon>
        <taxon>Dikarya</taxon>
        <taxon>Ascomycota</taxon>
        <taxon>Pezizomycotina</taxon>
        <taxon>Dothideomycetes</taxon>
        <taxon>Dothideomycetidae</taxon>
        <taxon>Mycosphaerellales</taxon>
        <taxon>Mycosphaerellaceae</taxon>
        <taxon>Fulvia</taxon>
    </lineage>
</organism>
<dbReference type="PANTHER" id="PTHR47775">
    <property type="entry name" value="BUD SITE SELECTION PROTEIN 14"/>
    <property type="match status" value="1"/>
</dbReference>
<evidence type="ECO:0000256" key="1">
    <source>
        <dbReference type="ARBA" id="ARBA00022443"/>
    </source>
</evidence>
<feature type="compositionally biased region" description="Polar residues" evidence="3">
    <location>
        <begin position="81"/>
        <end position="92"/>
    </location>
</feature>
<dbReference type="GO" id="GO:0030950">
    <property type="term" value="P:establishment or maintenance of actin cytoskeleton polarity"/>
    <property type="evidence" value="ECO:0007669"/>
    <property type="project" value="TreeGrafter"/>
</dbReference>
<feature type="compositionally biased region" description="Basic and acidic residues" evidence="3">
    <location>
        <begin position="262"/>
        <end position="272"/>
    </location>
</feature>
<reference evidence="5" key="1">
    <citation type="submission" date="2021-12" db="EMBL/GenBank/DDBJ databases">
        <authorList>
            <person name="Zaccaron A."/>
            <person name="Stergiopoulos I."/>
        </authorList>
    </citation>
    <scope>NUCLEOTIDE SEQUENCE</scope>
    <source>
        <strain evidence="5">Race5_Kim</strain>
    </source>
</reference>
<feature type="compositionally biased region" description="Basic and acidic residues" evidence="3">
    <location>
        <begin position="548"/>
        <end position="561"/>
    </location>
</feature>
<dbReference type="InterPro" id="IPR036028">
    <property type="entry name" value="SH3-like_dom_sf"/>
</dbReference>
<feature type="region of interest" description="Disordered" evidence="3">
    <location>
        <begin position="209"/>
        <end position="292"/>
    </location>
</feature>
<dbReference type="Proteomes" id="UP000756132">
    <property type="component" value="Chromosome 2"/>
</dbReference>